<dbReference type="Gene3D" id="3.20.20.100">
    <property type="entry name" value="NADP-dependent oxidoreductase domain"/>
    <property type="match status" value="1"/>
</dbReference>
<keyword evidence="3" id="KW-1185">Reference proteome</keyword>
<protein>
    <submittedName>
        <fullName evidence="2">D-threo-aldose 1-dehydrogenase</fullName>
        <ecNumber evidence="2">1.1.1.122</ecNumber>
    </submittedName>
</protein>
<feature type="domain" description="NADP-dependent oxidoreductase" evidence="1">
    <location>
        <begin position="39"/>
        <end position="309"/>
    </location>
</feature>
<dbReference type="Proteomes" id="UP000419743">
    <property type="component" value="Unassembled WGS sequence"/>
</dbReference>
<evidence type="ECO:0000259" key="1">
    <source>
        <dbReference type="Pfam" id="PF00248"/>
    </source>
</evidence>
<sequence>MPEPIMLDRRRLGRSDLRVTPLCVGGGPIGSMPGNFGYETPVERGIETALAAMDGPINFLDTSNGYSGGESERRIGAAIVRNGGLPDEFVLATKLDRDLDSGDFGAERMYRSARESQERLGLETFHLLHLHDPEHVGFDAAMAPGGPVEALLALKERGVARYIGVAGGPVDMLRRFVATGVFDVVLTHNRWSLVDRSADELIQEAFDAGVGVLNAAVFGGGVLARGLVSGARYAYRDAEPRVVAAIAAIEELARSFEVPLPAAAIQFSTRDPRIASTVLGVSHPERVGGSVALNALPIPEEFWARVQDLAAPSDTWLW</sequence>
<comment type="caution">
    <text evidence="2">The sequence shown here is derived from an EMBL/GenBank/DDBJ whole genome shotgun (WGS) entry which is preliminary data.</text>
</comment>
<dbReference type="Pfam" id="PF00248">
    <property type="entry name" value="Aldo_ket_red"/>
    <property type="match status" value="1"/>
</dbReference>
<name>A0A7M4DSA0_9MICO</name>
<dbReference type="SUPFAM" id="SSF51430">
    <property type="entry name" value="NAD(P)-linked oxidoreductase"/>
    <property type="match status" value="1"/>
</dbReference>
<dbReference type="InterPro" id="IPR023210">
    <property type="entry name" value="NADP_OxRdtase_dom"/>
</dbReference>
<dbReference type="AlphaFoldDB" id="A0A7M4DSA0"/>
<evidence type="ECO:0000313" key="2">
    <source>
        <dbReference type="EMBL" id="VZO40344.1"/>
    </source>
</evidence>
<dbReference type="RefSeq" id="WP_231955749.1">
    <property type="nucleotide sequence ID" value="NZ_CACRYJ010000068.1"/>
</dbReference>
<dbReference type="PANTHER" id="PTHR42686:SF1">
    <property type="entry name" value="GH17980P-RELATED"/>
    <property type="match status" value="1"/>
</dbReference>
<gene>
    <name evidence="2" type="primary">fdh_3</name>
    <name evidence="2" type="ORF">HALOF300_05048</name>
</gene>
<dbReference type="EC" id="1.1.1.122" evidence="2"/>
<dbReference type="GO" id="GO:0047834">
    <property type="term" value="F:D-threo-aldose 1-dehydrogenase activity"/>
    <property type="evidence" value="ECO:0007669"/>
    <property type="project" value="UniProtKB-EC"/>
</dbReference>
<dbReference type="InterPro" id="IPR020471">
    <property type="entry name" value="AKR"/>
</dbReference>
<reference evidence="2 3" key="1">
    <citation type="submission" date="2019-11" db="EMBL/GenBank/DDBJ databases">
        <authorList>
            <person name="Criscuolo A."/>
        </authorList>
    </citation>
    <scope>NUCLEOTIDE SEQUENCE [LARGE SCALE GENOMIC DNA]</scope>
    <source>
        <strain evidence="2">CIP111667</strain>
    </source>
</reference>
<dbReference type="EMBL" id="CACRYJ010000068">
    <property type="protein sequence ID" value="VZO40344.1"/>
    <property type="molecule type" value="Genomic_DNA"/>
</dbReference>
<dbReference type="InterPro" id="IPR036812">
    <property type="entry name" value="NAD(P)_OxRdtase_dom_sf"/>
</dbReference>
<keyword evidence="2" id="KW-0560">Oxidoreductase</keyword>
<proteinExistence type="predicted"/>
<dbReference type="GO" id="GO:0005829">
    <property type="term" value="C:cytosol"/>
    <property type="evidence" value="ECO:0007669"/>
    <property type="project" value="TreeGrafter"/>
</dbReference>
<dbReference type="CDD" id="cd19090">
    <property type="entry name" value="AKR_AKR15A-like"/>
    <property type="match status" value="1"/>
</dbReference>
<organism evidence="2 3">
    <name type="scientific">Occultella aeris</name>
    <dbReference type="NCBI Taxonomy" id="2761496"/>
    <lineage>
        <taxon>Bacteria</taxon>
        <taxon>Bacillati</taxon>
        <taxon>Actinomycetota</taxon>
        <taxon>Actinomycetes</taxon>
        <taxon>Micrococcales</taxon>
        <taxon>Ruaniaceae</taxon>
        <taxon>Occultella</taxon>
    </lineage>
</organism>
<dbReference type="PANTHER" id="PTHR42686">
    <property type="entry name" value="GH17980P-RELATED"/>
    <property type="match status" value="1"/>
</dbReference>
<evidence type="ECO:0000313" key="3">
    <source>
        <dbReference type="Proteomes" id="UP000419743"/>
    </source>
</evidence>
<accession>A0A7M4DSA0</accession>